<protein>
    <submittedName>
        <fullName evidence="2">Uncharacterized protein</fullName>
    </submittedName>
</protein>
<dbReference type="RefSeq" id="WP_114005660.1">
    <property type="nucleotide sequence ID" value="NZ_QGDC01000006.1"/>
</dbReference>
<comment type="caution">
    <text evidence="2">The sequence shown here is derived from an EMBL/GenBank/DDBJ whole genome shotgun (WGS) entry which is preliminary data.</text>
</comment>
<accession>A0A367GMI3</accession>
<sequence>MKNFKKIAFGLMVGALAIGFSAFTNVKTTLATDWYAPISNTLSPTSPAANNFSSYNSTPLAVEPTCGGEEFVCAARFPITTNPPVERKLKD</sequence>
<keyword evidence="1" id="KW-0732">Signal</keyword>
<reference evidence="2 3" key="1">
    <citation type="submission" date="2018-05" db="EMBL/GenBank/DDBJ databases">
        <title>Mucilaginibacter hurinus sp. nov., isolated from briquette warehouse soil.</title>
        <authorList>
            <person name="Choi L."/>
        </authorList>
    </citation>
    <scope>NUCLEOTIDE SEQUENCE [LARGE SCALE GENOMIC DNA]</scope>
    <source>
        <strain evidence="2 3">ZR32</strain>
    </source>
</reference>
<dbReference type="AlphaFoldDB" id="A0A367GMI3"/>
<feature type="signal peptide" evidence="1">
    <location>
        <begin position="1"/>
        <end position="26"/>
    </location>
</feature>
<keyword evidence="3" id="KW-1185">Reference proteome</keyword>
<dbReference type="Proteomes" id="UP000253209">
    <property type="component" value="Unassembled WGS sequence"/>
</dbReference>
<dbReference type="OrthoDB" id="768196at2"/>
<name>A0A367GMI3_9SPHI</name>
<proteinExistence type="predicted"/>
<evidence type="ECO:0000256" key="1">
    <source>
        <dbReference type="SAM" id="SignalP"/>
    </source>
</evidence>
<dbReference type="EMBL" id="QGDC01000006">
    <property type="protein sequence ID" value="RCH54677.1"/>
    <property type="molecule type" value="Genomic_DNA"/>
</dbReference>
<organism evidence="2 3">
    <name type="scientific">Mucilaginibacter hurinus</name>
    <dbReference type="NCBI Taxonomy" id="2201324"/>
    <lineage>
        <taxon>Bacteria</taxon>
        <taxon>Pseudomonadati</taxon>
        <taxon>Bacteroidota</taxon>
        <taxon>Sphingobacteriia</taxon>
        <taxon>Sphingobacteriales</taxon>
        <taxon>Sphingobacteriaceae</taxon>
        <taxon>Mucilaginibacter</taxon>
    </lineage>
</organism>
<evidence type="ECO:0000313" key="2">
    <source>
        <dbReference type="EMBL" id="RCH54677.1"/>
    </source>
</evidence>
<evidence type="ECO:0000313" key="3">
    <source>
        <dbReference type="Proteomes" id="UP000253209"/>
    </source>
</evidence>
<feature type="chain" id="PRO_5016612339" evidence="1">
    <location>
        <begin position="27"/>
        <end position="91"/>
    </location>
</feature>
<gene>
    <name evidence="2" type="ORF">DJ568_12725</name>
</gene>